<dbReference type="EMBL" id="CP034456">
    <property type="protein sequence ID" value="QBM86578.1"/>
    <property type="molecule type" value="Genomic_DNA"/>
</dbReference>
<reference evidence="4" key="1">
    <citation type="submission" date="2019-03" db="EMBL/GenBank/DDBJ databases">
        <title>Snf2 controls pulcherriminic acid biosynthesis and connects pigmentation and antifungal activity of the yeast Metschnikowia pulcherrima.</title>
        <authorList>
            <person name="Gore-Lloyd D."/>
            <person name="Sumann I."/>
            <person name="Brachmann A.O."/>
            <person name="Schneeberger K."/>
            <person name="Ortiz-Merino R.A."/>
            <person name="Moreno-Beltran M."/>
            <person name="Schlaefli M."/>
            <person name="Kirner P."/>
            <person name="Santos Kron A."/>
            <person name="Wolfe K.H."/>
            <person name="Piel J."/>
            <person name="Ahrens C.H."/>
            <person name="Henk D."/>
            <person name="Freimoser F.M."/>
        </authorList>
    </citation>
    <scope>NUCLEOTIDE SEQUENCE [LARGE SCALE GENOMIC DNA]</scope>
    <source>
        <strain evidence="4">APC 1.2</strain>
    </source>
</reference>
<evidence type="ECO:0000256" key="1">
    <source>
        <dbReference type="SAM" id="MobiDB-lite"/>
    </source>
</evidence>
<dbReference type="Pfam" id="PF05205">
    <property type="entry name" value="COMPASS-Shg1"/>
    <property type="match status" value="1"/>
</dbReference>
<dbReference type="InterPro" id="IPR055264">
    <property type="entry name" value="BOD1/SHG1_dom"/>
</dbReference>
<protein>
    <submittedName>
        <fullName evidence="3">COMPASS component SHG1</fullName>
    </submittedName>
</protein>
<feature type="compositionally biased region" description="Basic and acidic residues" evidence="1">
    <location>
        <begin position="192"/>
        <end position="202"/>
    </location>
</feature>
<dbReference type="AlphaFoldDB" id="A0A4P6XKX4"/>
<feature type="region of interest" description="Disordered" evidence="1">
    <location>
        <begin position="181"/>
        <end position="215"/>
    </location>
</feature>
<dbReference type="Proteomes" id="UP000292447">
    <property type="component" value="Chromosome I"/>
</dbReference>
<feature type="region of interest" description="Disordered" evidence="1">
    <location>
        <begin position="140"/>
        <end position="159"/>
    </location>
</feature>
<feature type="domain" description="BOD1/SHG1" evidence="2">
    <location>
        <begin position="21"/>
        <end position="121"/>
    </location>
</feature>
<gene>
    <name evidence="3" type="primary">MPUL0A12230</name>
    <name evidence="3" type="ORF">METSCH_A12230</name>
</gene>
<evidence type="ECO:0000313" key="3">
    <source>
        <dbReference type="EMBL" id="QBM86578.1"/>
    </source>
</evidence>
<name>A0A4P6XKX4_9ASCO</name>
<keyword evidence="4" id="KW-1185">Reference proteome</keyword>
<organism evidence="3 4">
    <name type="scientific">Metschnikowia aff. pulcherrima</name>
    <dbReference type="NCBI Taxonomy" id="2163413"/>
    <lineage>
        <taxon>Eukaryota</taxon>
        <taxon>Fungi</taxon>
        <taxon>Dikarya</taxon>
        <taxon>Ascomycota</taxon>
        <taxon>Saccharomycotina</taxon>
        <taxon>Pichiomycetes</taxon>
        <taxon>Metschnikowiaceae</taxon>
        <taxon>Metschnikowia</taxon>
    </lineage>
</organism>
<feature type="compositionally biased region" description="Gly residues" evidence="1">
    <location>
        <begin position="204"/>
        <end position="215"/>
    </location>
</feature>
<dbReference type="STRING" id="2163413.A0A4P6XKX4"/>
<sequence length="215" mass="24787">MSESKSTDKKVPAGKVDHKLLSATYKKSGMFDSKRKVLLQNFKESQTHSNLLLKLKVMVESKIRNDPSILLKNKGKTAALIQGEVINNNSSESSILSIVDKDIQEKIIDSPDFHRELKDELKDIRRKLLGVSDEDYARELDQERRQKAEEDARKERERAERDLAYKNNFKVKQLSYPQKVVKPPRFNFHPQSYRDGDRETDGYRGPGGLGGHLRY</sequence>
<accession>A0A4P6XKX4</accession>
<evidence type="ECO:0000313" key="4">
    <source>
        <dbReference type="Proteomes" id="UP000292447"/>
    </source>
</evidence>
<evidence type="ECO:0000259" key="2">
    <source>
        <dbReference type="Pfam" id="PF05205"/>
    </source>
</evidence>
<proteinExistence type="predicted"/>